<dbReference type="Pfam" id="PF08668">
    <property type="entry name" value="HDOD"/>
    <property type="match status" value="1"/>
</dbReference>
<gene>
    <name evidence="2" type="ORF">MAIT1_04281</name>
</gene>
<dbReference type="STRING" id="1434232.MAIT1_04281"/>
<dbReference type="InterPro" id="IPR013976">
    <property type="entry name" value="HDOD"/>
</dbReference>
<dbReference type="Gene3D" id="1.10.3210.10">
    <property type="entry name" value="Hypothetical protein af1432"/>
    <property type="match status" value="1"/>
</dbReference>
<dbReference type="RefSeq" id="WP_158089452.1">
    <property type="nucleotide sequence ID" value="NZ_LVJN01000019.1"/>
</dbReference>
<dbReference type="OrthoDB" id="9784953at2"/>
<protein>
    <submittedName>
        <fullName evidence="2">Putative HDOD domain-containing protein</fullName>
    </submittedName>
</protein>
<dbReference type="PANTHER" id="PTHR33525">
    <property type="match status" value="1"/>
</dbReference>
<dbReference type="SUPFAM" id="SSF109604">
    <property type="entry name" value="HD-domain/PDEase-like"/>
    <property type="match status" value="1"/>
</dbReference>
<evidence type="ECO:0000313" key="2">
    <source>
        <dbReference type="EMBL" id="OSM04379.1"/>
    </source>
</evidence>
<dbReference type="PANTHER" id="PTHR33525:SF6">
    <property type="entry name" value="HDOD DOMAIN-CONTAINING PROTEIN"/>
    <property type="match status" value="1"/>
</dbReference>
<proteinExistence type="predicted"/>
<organism evidence="2 3">
    <name type="scientific">Magnetofaba australis IT-1</name>
    <dbReference type="NCBI Taxonomy" id="1434232"/>
    <lineage>
        <taxon>Bacteria</taxon>
        <taxon>Pseudomonadati</taxon>
        <taxon>Pseudomonadota</taxon>
        <taxon>Magnetococcia</taxon>
        <taxon>Magnetococcales</taxon>
        <taxon>Magnetococcaceae</taxon>
        <taxon>Magnetofaba</taxon>
    </lineage>
</organism>
<sequence length="299" mass="32087">MSNWSDQEIAAAREALEETELPSRPQGLLEAFKAQSAFAPDLAVAADAIGRDMALSAAVLRAANHNLSGYQGKIASVREAVMLLGFGGLRELVAEQFLDAPLAVMGSPAHEIRLRAQICARVCELLAALLPQRAGAMLSGHLPSVAPDVAHTLGLLHDAGAMLMTRRFRDYAALCDEHVHSDGAELLAAERSRYGFDHTLAGWLAWRDWGLPKALCRAVAAHHDGVRFLRPDQPASERTVAALQGILSLALRLAGQTSDAQWREQGPALLVALHLTPSEWSVLNDQIARAGALDPAEVE</sequence>
<feature type="domain" description="HDOD" evidence="1">
    <location>
        <begin position="21"/>
        <end position="225"/>
    </location>
</feature>
<dbReference type="Proteomes" id="UP000194003">
    <property type="component" value="Unassembled WGS sequence"/>
</dbReference>
<reference evidence="2 3" key="1">
    <citation type="journal article" date="2016" name="BMC Genomics">
        <title>Combined genomic and structural analyses of a cultured magnetotactic bacterium reveals its niche adaptation to a dynamic environment.</title>
        <authorList>
            <person name="Araujo A.C."/>
            <person name="Morillo V."/>
            <person name="Cypriano J."/>
            <person name="Teixeira L.C."/>
            <person name="Leao P."/>
            <person name="Lyra S."/>
            <person name="Almeida L.G."/>
            <person name="Bazylinski D.A."/>
            <person name="Vasconcellos A.T."/>
            <person name="Abreu F."/>
            <person name="Lins U."/>
        </authorList>
    </citation>
    <scope>NUCLEOTIDE SEQUENCE [LARGE SCALE GENOMIC DNA]</scope>
    <source>
        <strain evidence="2 3">IT-1</strain>
    </source>
</reference>
<keyword evidence="3" id="KW-1185">Reference proteome</keyword>
<name>A0A1Y2K546_9PROT</name>
<dbReference type="PROSITE" id="PS51833">
    <property type="entry name" value="HDOD"/>
    <property type="match status" value="1"/>
</dbReference>
<dbReference type="InterPro" id="IPR052340">
    <property type="entry name" value="RNase_Y/CdgJ"/>
</dbReference>
<evidence type="ECO:0000313" key="3">
    <source>
        <dbReference type="Proteomes" id="UP000194003"/>
    </source>
</evidence>
<evidence type="ECO:0000259" key="1">
    <source>
        <dbReference type="PROSITE" id="PS51833"/>
    </source>
</evidence>
<dbReference type="EMBL" id="LVJN01000019">
    <property type="protein sequence ID" value="OSM04379.1"/>
    <property type="molecule type" value="Genomic_DNA"/>
</dbReference>
<accession>A0A1Y2K546</accession>
<comment type="caution">
    <text evidence="2">The sequence shown here is derived from an EMBL/GenBank/DDBJ whole genome shotgun (WGS) entry which is preliminary data.</text>
</comment>
<dbReference type="AlphaFoldDB" id="A0A1Y2K546"/>